<comment type="pathway">
    <text evidence="11">Amino-acid biosynthesis; L-methionine biosynthesis via salvage pathway; L-methionine from S-methyl-5-thio-alpha-D-ribose 1-phosphate: step 5/6.</text>
</comment>
<feature type="binding site" evidence="11">
    <location>
        <position position="142"/>
    </location>
    <ligand>
        <name>Ni(2+)</name>
        <dbReference type="ChEBI" id="CHEBI:49786"/>
        <note>for nickel-dependent acireductone dioxygenase activity</note>
    </ligand>
</feature>
<evidence type="ECO:0000256" key="7">
    <source>
        <dbReference type="ARBA" id="ARBA00023002"/>
    </source>
</evidence>
<dbReference type="CDD" id="cd02232">
    <property type="entry name" value="cupin_ARD"/>
    <property type="match status" value="1"/>
</dbReference>
<keyword evidence="14" id="KW-1185">Reference proteome</keyword>
<feature type="binding site" evidence="11">
    <location>
        <position position="144"/>
    </location>
    <ligand>
        <name>Ni(2+)</name>
        <dbReference type="ChEBI" id="CHEBI:49786"/>
        <note>for nickel-dependent acireductone dioxygenase activity</note>
    </ligand>
</feature>
<dbReference type="GO" id="GO:0005634">
    <property type="term" value="C:nucleus"/>
    <property type="evidence" value="ECO:0007669"/>
    <property type="project" value="UniProtKB-SubCell"/>
</dbReference>
<evidence type="ECO:0000256" key="6">
    <source>
        <dbReference type="ARBA" id="ARBA00022964"/>
    </source>
</evidence>
<feature type="binding site" evidence="11">
    <location>
        <position position="187"/>
    </location>
    <ligand>
        <name>Ni(2+)</name>
        <dbReference type="ChEBI" id="CHEBI:49786"/>
        <note>for nickel-dependent acireductone dioxygenase activity</note>
    </ligand>
</feature>
<organism evidence="13 14">
    <name type="scientific">Seminavis robusta</name>
    <dbReference type="NCBI Taxonomy" id="568900"/>
    <lineage>
        <taxon>Eukaryota</taxon>
        <taxon>Sar</taxon>
        <taxon>Stramenopiles</taxon>
        <taxon>Ochrophyta</taxon>
        <taxon>Bacillariophyta</taxon>
        <taxon>Bacillariophyceae</taxon>
        <taxon>Bacillariophycidae</taxon>
        <taxon>Naviculales</taxon>
        <taxon>Naviculaceae</taxon>
        <taxon>Seminavis</taxon>
    </lineage>
</organism>
<evidence type="ECO:0000256" key="9">
    <source>
        <dbReference type="ARBA" id="ARBA00023167"/>
    </source>
</evidence>
<feature type="binding site" evidence="11">
    <location>
        <position position="148"/>
    </location>
    <ligand>
        <name>Ni(2+)</name>
        <dbReference type="ChEBI" id="CHEBI:49786"/>
        <note>for nickel-dependent acireductone dioxygenase activity</note>
    </ligand>
</feature>
<dbReference type="InterPro" id="IPR027496">
    <property type="entry name" value="ARD_euk"/>
</dbReference>
<dbReference type="PANTHER" id="PTHR23418:SF0">
    <property type="entry name" value="ACIREDUCTONE DIOXYGENASE"/>
    <property type="match status" value="1"/>
</dbReference>
<comment type="caution">
    <text evidence="13">The sequence shown here is derived from an EMBL/GenBank/DDBJ whole genome shotgun (WGS) entry which is preliminary data.</text>
</comment>
<dbReference type="InterPro" id="IPR011051">
    <property type="entry name" value="RmlC_Cupin_sf"/>
</dbReference>
<evidence type="ECO:0000256" key="4">
    <source>
        <dbReference type="ARBA" id="ARBA00022605"/>
    </source>
</evidence>
<name>A0A9N8DHD4_9STRA</name>
<feature type="region of interest" description="Disordered" evidence="12">
    <location>
        <begin position="1"/>
        <end position="41"/>
    </location>
</feature>
<dbReference type="HAMAP" id="MF_03154">
    <property type="entry name" value="Salvage_MtnD_euk"/>
    <property type="match status" value="1"/>
</dbReference>
<keyword evidence="6 11" id="KW-0223">Dioxygenase</keyword>
<evidence type="ECO:0000256" key="11">
    <source>
        <dbReference type="HAMAP-Rule" id="MF_03154"/>
    </source>
</evidence>
<sequence length="239" mass="27565">MSSEESKEVTVEKKEEEEATTSSSSSNKKAKMSVPEAADKDWPEAWMLPTEVSDQCATNKQSPNVPVDVAALRKLGISYWKMDAEKFSYPVKEVPWDPKDAQDPKLKALRDDRGYSYADIITVHPDHLPGFDDKIKAFFEEHIHDAEEIRYILGGSGYFDVRNTQDEWIRIHVKKGDLMTLPEGIYHRFTCDCEKLCHAMRLFKGQPVWTPFNRPECDEHPSRKKYVTDFMATAEEKKE</sequence>
<comment type="catalytic activity">
    <reaction evidence="11">
        <text>1,2-dihydroxy-5-(methylsulfanyl)pent-1-en-3-one + O2 = 3-(methylsulfanyl)propanoate + CO + formate + 2 H(+)</text>
        <dbReference type="Rhea" id="RHEA:14161"/>
        <dbReference type="ChEBI" id="CHEBI:15378"/>
        <dbReference type="ChEBI" id="CHEBI:15379"/>
        <dbReference type="ChEBI" id="CHEBI:15740"/>
        <dbReference type="ChEBI" id="CHEBI:17245"/>
        <dbReference type="ChEBI" id="CHEBI:49016"/>
        <dbReference type="ChEBI" id="CHEBI:49252"/>
        <dbReference type="EC" id="1.13.11.53"/>
    </reaction>
</comment>
<dbReference type="GO" id="GO:0005737">
    <property type="term" value="C:cytoplasm"/>
    <property type="evidence" value="ECO:0007669"/>
    <property type="project" value="UniProtKB-SubCell"/>
</dbReference>
<evidence type="ECO:0000256" key="2">
    <source>
        <dbReference type="ARBA" id="ARBA00022490"/>
    </source>
</evidence>
<keyword evidence="5 11" id="KW-0479">Metal-binding</keyword>
<dbReference type="FunFam" id="2.60.120.10:FF:000099">
    <property type="entry name" value="1,2-dihydroxy-3-keto-5-methylthiopentene dioxygenase"/>
    <property type="match status" value="1"/>
</dbReference>
<keyword evidence="4 11" id="KW-0028">Amino-acid biosynthesis</keyword>
<dbReference type="GO" id="GO:0010309">
    <property type="term" value="F:acireductone dioxygenase [iron(II)-requiring] activity"/>
    <property type="evidence" value="ECO:0007669"/>
    <property type="project" value="UniProtKB-UniRule"/>
</dbReference>
<keyword evidence="9 11" id="KW-0486">Methionine biosynthesis</keyword>
<evidence type="ECO:0000256" key="8">
    <source>
        <dbReference type="ARBA" id="ARBA00023004"/>
    </source>
</evidence>
<dbReference type="Proteomes" id="UP001153069">
    <property type="component" value="Unassembled WGS sequence"/>
</dbReference>
<dbReference type="EC" id="1.13.11.53" evidence="11"/>
<keyword evidence="2 11" id="KW-0963">Cytoplasm</keyword>
<evidence type="ECO:0000256" key="3">
    <source>
        <dbReference type="ARBA" id="ARBA00022596"/>
    </source>
</evidence>
<proteinExistence type="inferred from homology"/>
<evidence type="ECO:0000313" key="14">
    <source>
        <dbReference type="Proteomes" id="UP001153069"/>
    </source>
</evidence>
<dbReference type="AlphaFoldDB" id="A0A9N8DHD4"/>
<feature type="binding site" evidence="11">
    <location>
        <position position="187"/>
    </location>
    <ligand>
        <name>Fe(2+)</name>
        <dbReference type="ChEBI" id="CHEBI:29033"/>
        <note>for iron-dependent acireductone dioxygenase activity</note>
    </ligand>
</feature>
<dbReference type="Gene3D" id="2.60.120.10">
    <property type="entry name" value="Jelly Rolls"/>
    <property type="match status" value="1"/>
</dbReference>
<accession>A0A9N8DHD4</accession>
<dbReference type="PANTHER" id="PTHR23418">
    <property type="entry name" value="ACIREDUCTONE DIOXYGENASE"/>
    <property type="match status" value="1"/>
</dbReference>
<protein>
    <recommendedName>
        <fullName evidence="11">Acireductone dioxygenase</fullName>
    </recommendedName>
    <alternativeName>
        <fullName evidence="11">Acireductone dioxygenase (Fe(2+)-requiring)</fullName>
        <shortName evidence="11">ARD'</shortName>
        <shortName evidence="11">Fe-ARD</shortName>
        <ecNumber evidence="11">1.13.11.54</ecNumber>
    </alternativeName>
    <alternativeName>
        <fullName evidence="11">Acireductone dioxygenase (Ni(2+)-requiring)</fullName>
        <shortName evidence="11">ARD</shortName>
        <shortName evidence="11">Ni-ARD</shortName>
        <ecNumber evidence="11">1.13.11.53</ecNumber>
    </alternativeName>
</protein>
<evidence type="ECO:0000256" key="12">
    <source>
        <dbReference type="SAM" id="MobiDB-lite"/>
    </source>
</evidence>
<feature type="binding site" evidence="11">
    <location>
        <position position="142"/>
    </location>
    <ligand>
        <name>Fe(2+)</name>
        <dbReference type="ChEBI" id="CHEBI:29033"/>
        <note>for iron-dependent acireductone dioxygenase activity</note>
    </ligand>
</feature>
<dbReference type="GO" id="GO:0010308">
    <property type="term" value="F:acireductone dioxygenase (Ni2+-requiring) activity"/>
    <property type="evidence" value="ECO:0007669"/>
    <property type="project" value="UniProtKB-UniRule"/>
</dbReference>
<comment type="cofactor">
    <cofactor evidence="11">
        <name>Fe(2+)</name>
        <dbReference type="ChEBI" id="CHEBI:29033"/>
    </cofactor>
    <cofactor evidence="11">
        <name>Ni(2+)</name>
        <dbReference type="ChEBI" id="CHEBI:49786"/>
    </cofactor>
    <text evidence="11">Binds either 1 Fe or Ni cation per monomer. Iron-binding promotes an acireductone dioxygenase reaction producing 2-keto-4-methylthiobutyrate, while nickel-binding promotes an acireductone dioxygenase reaction producing 3-(methylsulfanyl)propanoate.</text>
</comment>
<keyword evidence="3 11" id="KW-0533">Nickel</keyword>
<reference evidence="13" key="1">
    <citation type="submission" date="2020-06" db="EMBL/GenBank/DDBJ databases">
        <authorList>
            <consortium name="Plant Systems Biology data submission"/>
        </authorList>
    </citation>
    <scope>NUCLEOTIDE SEQUENCE</scope>
    <source>
        <strain evidence="13">D6</strain>
    </source>
</reference>
<keyword evidence="10 11" id="KW-0539">Nucleus</keyword>
<feature type="binding site" evidence="11">
    <location>
        <position position="144"/>
    </location>
    <ligand>
        <name>Fe(2+)</name>
        <dbReference type="ChEBI" id="CHEBI:29033"/>
        <note>for iron-dependent acireductone dioxygenase activity</note>
    </ligand>
</feature>
<comment type="subcellular location">
    <subcellularLocation>
        <location evidence="11">Cytoplasm</location>
    </subcellularLocation>
    <subcellularLocation>
        <location evidence="11">Nucleus</location>
    </subcellularLocation>
</comment>
<comment type="similarity">
    <text evidence="11">Belongs to the acireductone dioxygenase (ARD) family.</text>
</comment>
<comment type="catalytic activity">
    <reaction evidence="1 11">
        <text>1,2-dihydroxy-5-(methylsulfanyl)pent-1-en-3-one + O2 = 4-methylsulfanyl-2-oxobutanoate + formate + 2 H(+)</text>
        <dbReference type="Rhea" id="RHEA:24504"/>
        <dbReference type="ChEBI" id="CHEBI:15378"/>
        <dbReference type="ChEBI" id="CHEBI:15379"/>
        <dbReference type="ChEBI" id="CHEBI:15740"/>
        <dbReference type="ChEBI" id="CHEBI:16723"/>
        <dbReference type="ChEBI" id="CHEBI:49252"/>
        <dbReference type="EC" id="1.13.11.54"/>
    </reaction>
</comment>
<dbReference type="EC" id="1.13.11.54" evidence="11"/>
<keyword evidence="7 11" id="KW-0560">Oxidoreductase</keyword>
<dbReference type="GO" id="GO:0016151">
    <property type="term" value="F:nickel cation binding"/>
    <property type="evidence" value="ECO:0007669"/>
    <property type="project" value="UniProtKB-UniRule"/>
</dbReference>
<dbReference type="InterPro" id="IPR014710">
    <property type="entry name" value="RmlC-like_jellyroll"/>
</dbReference>
<dbReference type="SUPFAM" id="SSF51182">
    <property type="entry name" value="RmlC-like cupins"/>
    <property type="match status" value="1"/>
</dbReference>
<dbReference type="OrthoDB" id="1867259at2759"/>
<dbReference type="EMBL" id="CAICTM010000145">
    <property type="protein sequence ID" value="CAB9502777.1"/>
    <property type="molecule type" value="Genomic_DNA"/>
</dbReference>
<evidence type="ECO:0000256" key="1">
    <source>
        <dbReference type="ARBA" id="ARBA00000428"/>
    </source>
</evidence>
<feature type="binding site" evidence="11">
    <location>
        <position position="148"/>
    </location>
    <ligand>
        <name>Fe(2+)</name>
        <dbReference type="ChEBI" id="CHEBI:29033"/>
        <note>for iron-dependent acireductone dioxygenase activity</note>
    </ligand>
</feature>
<dbReference type="GO" id="GO:0019509">
    <property type="term" value="P:L-methionine salvage from methylthioadenosine"/>
    <property type="evidence" value="ECO:0007669"/>
    <property type="project" value="UniProtKB-UniRule"/>
</dbReference>
<keyword evidence="8 11" id="KW-0408">Iron</keyword>
<feature type="compositionally biased region" description="Basic and acidic residues" evidence="12">
    <location>
        <begin position="1"/>
        <end position="16"/>
    </location>
</feature>
<evidence type="ECO:0000256" key="10">
    <source>
        <dbReference type="ARBA" id="ARBA00023242"/>
    </source>
</evidence>
<evidence type="ECO:0000256" key="5">
    <source>
        <dbReference type="ARBA" id="ARBA00022723"/>
    </source>
</evidence>
<evidence type="ECO:0000313" key="13">
    <source>
        <dbReference type="EMBL" id="CAB9502777.1"/>
    </source>
</evidence>
<dbReference type="Pfam" id="PF03079">
    <property type="entry name" value="ARD"/>
    <property type="match status" value="1"/>
</dbReference>
<dbReference type="GO" id="GO:0005506">
    <property type="term" value="F:iron ion binding"/>
    <property type="evidence" value="ECO:0007669"/>
    <property type="project" value="UniProtKB-UniRule"/>
</dbReference>
<gene>
    <name evidence="13" type="ORF">SEMRO_146_G067480.1</name>
</gene>
<dbReference type="InterPro" id="IPR004313">
    <property type="entry name" value="ARD"/>
</dbReference>
<comment type="function">
    <text evidence="11">Catalyzes 2 different reactions between oxygen and the acireductone 1,2-dihydroxy-3-keto-5-methylthiopentene (DHK-MTPene) depending upon the metal bound in the active site. Fe-containing acireductone dioxygenase (Fe-ARD) produces formate and 2-keto-4-methylthiobutyrate (KMTB), the alpha-ketoacid precursor of methionine in the methionine recycle pathway. Ni-containing acireductone dioxygenase (Ni-ARD) produces methylthiopropionate, carbon monoxide and formate, and does not lie on the methionine recycle pathway.</text>
</comment>